<dbReference type="Proteomes" id="UP001202550">
    <property type="component" value="Unassembled WGS sequence"/>
</dbReference>
<protein>
    <submittedName>
        <fullName evidence="1">Uncharacterized protein</fullName>
    </submittedName>
</protein>
<evidence type="ECO:0000313" key="1">
    <source>
        <dbReference type="EMBL" id="MCL1629494.1"/>
    </source>
</evidence>
<accession>A0ABT0M5C8</accession>
<evidence type="ECO:0000313" key="2">
    <source>
        <dbReference type="Proteomes" id="UP001202550"/>
    </source>
</evidence>
<name>A0ABT0M5C8_9RHOB</name>
<keyword evidence="2" id="KW-1185">Reference proteome</keyword>
<comment type="caution">
    <text evidence="1">The sequence shown here is derived from an EMBL/GenBank/DDBJ whole genome shotgun (WGS) entry which is preliminary data.</text>
</comment>
<proteinExistence type="predicted"/>
<dbReference type="EMBL" id="JALZWP010000012">
    <property type="protein sequence ID" value="MCL1629494.1"/>
    <property type="molecule type" value="Genomic_DNA"/>
</dbReference>
<sequence>MTYQDTAISYHLLTAPDDRDGIFVMHNAARHLRADGHHLRCVDLIDNPHLETLDLSACATPVHLTVRGCPKLATVLLPVAPEGAFLHWEFGDMGSPVQICGSLASFDSCQPDGHTCQIKTDGPMYDHSLLVPPGAAPRTPIEDTALFILLAPPEGLHTLAPIVTPNLRAVHLHGLTNTDDLDLNGPALTQAQIVNLPSLKHLKAGPEMSALSMDRCPELCTLTASGSVLRIHRSGGSEMDLVGVWDHAHFVAVNARLKSGLIGSTQAHNCRHIFSDTASLSNATAPLAALPSPDAIHDPYWRTTLHRWVTTTHSPSAVLPALKILHALLETEGDADELWAMRRHLHQRHAKLSHLGPGRSALWKAPRDLAFETQQADFALWRACVSQGVEDTAYQAALNTLPWVLPMAVLARAARSASSEQDQQALLTCLSASISNMPTGSDIPAKHQEPHQHTLVGVARLIEGLLPLRTHPTAASIFWDLPAFLEKTLPASSRLSPLAALNQMGLSSAGAQLLAQARDLLKDNPDLAARFHAAALQPPRTDLLAAIQKGHPQHAD</sequence>
<organism evidence="1 2">
    <name type="scientific">Roseinatronobacter domitianus</name>
    <dbReference type="NCBI Taxonomy" id="2940293"/>
    <lineage>
        <taxon>Bacteria</taxon>
        <taxon>Pseudomonadati</taxon>
        <taxon>Pseudomonadota</taxon>
        <taxon>Alphaproteobacteria</taxon>
        <taxon>Rhodobacterales</taxon>
        <taxon>Paracoccaceae</taxon>
        <taxon>Roseinatronobacter</taxon>
    </lineage>
</organism>
<gene>
    <name evidence="1" type="ORF">M3N55_12205</name>
</gene>
<dbReference type="RefSeq" id="WP_249059461.1">
    <property type="nucleotide sequence ID" value="NZ_JALZWP010000012.1"/>
</dbReference>
<reference evidence="1 2" key="1">
    <citation type="submission" date="2022-05" db="EMBL/GenBank/DDBJ databases">
        <title>Seasonal and diel survey of microbial diversity of the Tyrrhenian coast.</title>
        <authorList>
            <person name="Gattoni G."/>
            <person name="Corral P."/>
        </authorList>
    </citation>
    <scope>NUCLEOTIDE SEQUENCE [LARGE SCALE GENOMIC DNA]</scope>
    <source>
        <strain evidence="1 2">V10</strain>
    </source>
</reference>